<dbReference type="Gene3D" id="3.40.50.300">
    <property type="entry name" value="P-loop containing nucleotide triphosphate hydrolases"/>
    <property type="match status" value="1"/>
</dbReference>
<dbReference type="Gene3D" id="3.40.50.10140">
    <property type="entry name" value="Toll/interleukin-1 receptor homology (TIR) domain"/>
    <property type="match status" value="1"/>
</dbReference>
<comment type="caution">
    <text evidence="2">The sequence shown here is derived from an EMBL/GenBank/DDBJ whole genome shotgun (WGS) entry which is preliminary data.</text>
</comment>
<evidence type="ECO:0000259" key="1">
    <source>
        <dbReference type="PROSITE" id="PS50104"/>
    </source>
</evidence>
<feature type="domain" description="TIR" evidence="1">
    <location>
        <begin position="799"/>
        <end position="937"/>
    </location>
</feature>
<dbReference type="EMBL" id="WHLY01000002">
    <property type="protein sequence ID" value="MPR34660.1"/>
    <property type="molecule type" value="Genomic_DNA"/>
</dbReference>
<dbReference type="Proteomes" id="UP000479293">
    <property type="component" value="Unassembled WGS sequence"/>
</dbReference>
<evidence type="ECO:0000313" key="3">
    <source>
        <dbReference type="Proteomes" id="UP000479293"/>
    </source>
</evidence>
<protein>
    <submittedName>
        <fullName evidence="2">TIR domain-containing protein</fullName>
    </submittedName>
</protein>
<dbReference type="SMART" id="SM00364">
    <property type="entry name" value="LRR_BAC"/>
    <property type="match status" value="3"/>
</dbReference>
<evidence type="ECO:0000313" key="2">
    <source>
        <dbReference type="EMBL" id="MPR34660.1"/>
    </source>
</evidence>
<keyword evidence="3" id="KW-1185">Reference proteome</keyword>
<dbReference type="SUPFAM" id="SSF52058">
    <property type="entry name" value="L domain-like"/>
    <property type="match status" value="1"/>
</dbReference>
<reference evidence="2 3" key="1">
    <citation type="submission" date="2019-10" db="EMBL/GenBank/DDBJ databases">
        <title>Draft Genome Sequence of Cytophagaceae sp. SJW1-29.</title>
        <authorList>
            <person name="Choi A."/>
        </authorList>
    </citation>
    <scope>NUCLEOTIDE SEQUENCE [LARGE SCALE GENOMIC DNA]</scope>
    <source>
        <strain evidence="2 3">SJW1-29</strain>
    </source>
</reference>
<dbReference type="SMART" id="SM00255">
    <property type="entry name" value="TIR"/>
    <property type="match status" value="1"/>
</dbReference>
<dbReference type="Pfam" id="PF13676">
    <property type="entry name" value="TIR_2"/>
    <property type="match status" value="1"/>
</dbReference>
<dbReference type="GO" id="GO:0007165">
    <property type="term" value="P:signal transduction"/>
    <property type="evidence" value="ECO:0007669"/>
    <property type="project" value="InterPro"/>
</dbReference>
<dbReference type="SUPFAM" id="SSF52540">
    <property type="entry name" value="P-loop containing nucleoside triphosphate hydrolases"/>
    <property type="match status" value="1"/>
</dbReference>
<dbReference type="PROSITE" id="PS50104">
    <property type="entry name" value="TIR"/>
    <property type="match status" value="1"/>
</dbReference>
<sequence>MPNPMLLRLPPRFVATPFIPPERLAELRVSSGVIRYSLNENEQLLGLHLADTELTDDELRELLQSNDTSALEILHIARNSLTRLDFIDNVLPSLKFLDARGNKSLITTDLSGCSQLEKVVLRDCALSKLILPKALPNLIQLEVANNILTELPLTGSVEKLRFLDVFNNKLIALPTALAEARDDFYLLAHGNGFDEFITGILLDKKFTDEQRREELKKYLKKLNRYDAKEIYTTRLIFLGNTQVGKTSLADLLTGEENADRGSTHGVNIQAWDFQDEDYADPTKVISIDFGGQDYYHSVHFSLFSKAAIYLLLWGNGQPDAFERIHNKDVGELDDIYPIDYWLGAVKYFMDYNATEENIEKGWKGDALNLYMVHNQNVHNGKRGEIRPLNNKKLIEIYGVDDFLGVCLKEGRKTQREKEKRSIEQLISKHRIKRKRAKLYVDLENAIEAQKKNSEVMMRVDELTEKEKIFLYPYEVSEVFTFLAYSITCHYLGEFQDDDANEEVPFRTELTDYLIIDLNIFTKWMYSILNINVLRNEKGGYFQRYDAEIWLPEKAKMHLNYMLGFMLHHKIIFVVKDQPDRYVVPQYLKPLVPKSVDALFLGGFDAPMVKYSFENYFHSNILAELIGSCYDFLLQSQQSEEVVEVGSPADSPPQVLPEAGWKYVMWKNKVVLYNEKETTKRFLLLEFQLPLPSENSKDEVSKPTITLSRYAKEQVEDVFVQDIIKNIEKTIKYYEYTKLVMAPNGEYIPFNVLDGAKARIAESGYKGTFENQRESYLVFYDNYVYRRGDFKLYLPNEKITMKKIFISYSQHDELYKDELKKHLVTLIHENKVSTFDDRQLSLGGEWDSELKRKIDECDIMVCLISVDFLNTGYIMKTEVPRALEMGKTVVPIVVRPCDWTESMLGVQNGVLKGKEISLFEEKNDKNMPIFRSSTREERDMLWLNVVKGFRAKAFVNEE</sequence>
<dbReference type="AlphaFoldDB" id="A0A7C9BFM8"/>
<dbReference type="InterPro" id="IPR035897">
    <property type="entry name" value="Toll_tir_struct_dom_sf"/>
</dbReference>
<dbReference type="SUPFAM" id="SSF52200">
    <property type="entry name" value="Toll/Interleukin receptor TIR domain"/>
    <property type="match status" value="1"/>
</dbReference>
<dbReference type="InterPro" id="IPR027417">
    <property type="entry name" value="P-loop_NTPase"/>
</dbReference>
<organism evidence="2 3">
    <name type="scientific">Salmonirosea aquatica</name>
    <dbReference type="NCBI Taxonomy" id="2654236"/>
    <lineage>
        <taxon>Bacteria</taxon>
        <taxon>Pseudomonadati</taxon>
        <taxon>Bacteroidota</taxon>
        <taxon>Cytophagia</taxon>
        <taxon>Cytophagales</taxon>
        <taxon>Spirosomataceae</taxon>
        <taxon>Salmonirosea</taxon>
    </lineage>
</organism>
<accession>A0A7C9BFM8</accession>
<dbReference type="InterPro" id="IPR032675">
    <property type="entry name" value="LRR_dom_sf"/>
</dbReference>
<gene>
    <name evidence="2" type="ORF">GBK04_15165</name>
</gene>
<dbReference type="InterPro" id="IPR000157">
    <property type="entry name" value="TIR_dom"/>
</dbReference>
<dbReference type="Gene3D" id="3.80.10.10">
    <property type="entry name" value="Ribonuclease Inhibitor"/>
    <property type="match status" value="1"/>
</dbReference>
<name>A0A7C9BFM8_9BACT</name>
<proteinExistence type="predicted"/>
<dbReference type="Pfam" id="PF08477">
    <property type="entry name" value="Roc"/>
    <property type="match status" value="1"/>
</dbReference>